<sequence length="496" mass="55087">MEKEEPAPAMDKQSNSHDSTVDKVSDLTVSELISMPALSQQTTSMPSFPSSLPPTAPSPTNVYGPKSFNFAEHHNINYPDKHRHRRSLDPDAEQHLYQKHHRRRSSNAAAAAVYGSSSSSGMHLETRQSQNYYHVDKDKWILVTGGAGYIGSHTVLELLTQGLKVVVIDNFYNSSEESLIRVQKLVDGTLEWHNVDVLDAEALSTIFKKYDIWAVIHFAAMKAVGESAQIPLSYYRNNISGTINLLQCMQTHGVKNFVFSSSATVYGESEATPVKETAKLGPVTNPYGRTKLFGEDILRDLYNSDHSWNIVILRYFNPVGAHSSGLIGEHPNGIPNNLLPYVSQVVQGRLPYLRIFGNDYPTIDGTGVRDFIHVCDLATGHVKAIEKLAQRPGCVAYNLGTGVGYSVLQIVHAMERATGVSIDYKIEPRRPGDIAVSTADATLANRELGWWPMKQLDEMCEDMWRWARRNPGGYDGMVMLSDSGEQEIGDDLDMDD</sequence>
<gene>
    <name evidence="12" type="ORF">BZG36_03737</name>
</gene>
<evidence type="ECO:0000256" key="3">
    <source>
        <dbReference type="ARBA" id="ARBA00004947"/>
    </source>
</evidence>
<name>A0A261XZ51_9FUNG</name>
<comment type="similarity">
    <text evidence="9">In the C-terminal section; belongs to the aldose epimerase family.</text>
</comment>
<comment type="function">
    <text evidence="7">Mutarotase converts alpha-aldose to the beta-anomer. It is active on D-glucose, L-arabinose, D-xylose, D-galactose, maltose and lactose.</text>
</comment>
<evidence type="ECO:0000313" key="12">
    <source>
        <dbReference type="EMBL" id="OZJ03622.1"/>
    </source>
</evidence>
<dbReference type="EMBL" id="MVBO01000076">
    <property type="protein sequence ID" value="OZJ03622.1"/>
    <property type="molecule type" value="Genomic_DNA"/>
</dbReference>
<comment type="pathway">
    <text evidence="4">Carbohydrate metabolism; hexose metabolism.</text>
</comment>
<evidence type="ECO:0000256" key="7">
    <source>
        <dbReference type="ARBA" id="ARBA00037676"/>
    </source>
</evidence>
<evidence type="ECO:0000313" key="13">
    <source>
        <dbReference type="Proteomes" id="UP000242875"/>
    </source>
</evidence>
<organism evidence="12 13">
    <name type="scientific">Bifiguratus adelaidae</name>
    <dbReference type="NCBI Taxonomy" id="1938954"/>
    <lineage>
        <taxon>Eukaryota</taxon>
        <taxon>Fungi</taxon>
        <taxon>Fungi incertae sedis</taxon>
        <taxon>Mucoromycota</taxon>
        <taxon>Mucoromycotina</taxon>
        <taxon>Endogonomycetes</taxon>
        <taxon>Endogonales</taxon>
        <taxon>Endogonales incertae sedis</taxon>
        <taxon>Bifiguratus</taxon>
    </lineage>
</organism>
<comment type="pathway">
    <text evidence="3">Carbohydrate metabolism; galactose metabolism.</text>
</comment>
<keyword evidence="6" id="KW-0413">Isomerase</keyword>
<evidence type="ECO:0000256" key="1">
    <source>
        <dbReference type="ARBA" id="ARBA00000083"/>
    </source>
</evidence>
<dbReference type="Gene3D" id="3.90.25.10">
    <property type="entry name" value="UDP-galactose 4-epimerase, domain 1"/>
    <property type="match status" value="1"/>
</dbReference>
<dbReference type="GO" id="GO:0006012">
    <property type="term" value="P:galactose metabolic process"/>
    <property type="evidence" value="ECO:0007669"/>
    <property type="project" value="InterPro"/>
</dbReference>
<evidence type="ECO:0000256" key="8">
    <source>
        <dbReference type="ARBA" id="ARBA00037955"/>
    </source>
</evidence>
<dbReference type="InterPro" id="IPR036291">
    <property type="entry name" value="NAD(P)-bd_dom_sf"/>
</dbReference>
<keyword evidence="5" id="KW-0520">NAD</keyword>
<dbReference type="InterPro" id="IPR005886">
    <property type="entry name" value="UDP_G4E"/>
</dbReference>
<dbReference type="OrthoDB" id="9402762at2759"/>
<proteinExistence type="inferred from homology"/>
<accession>A0A261XZ51</accession>
<protein>
    <recommendedName>
        <fullName evidence="11">NAD(P)-binding domain-containing protein</fullName>
    </recommendedName>
</protein>
<evidence type="ECO:0000259" key="11">
    <source>
        <dbReference type="Pfam" id="PF16363"/>
    </source>
</evidence>
<evidence type="ECO:0000256" key="2">
    <source>
        <dbReference type="ARBA" id="ARBA00001911"/>
    </source>
</evidence>
<keyword evidence="13" id="KW-1185">Reference proteome</keyword>
<dbReference type="NCBIfam" id="NF007956">
    <property type="entry name" value="PRK10675.1"/>
    <property type="match status" value="1"/>
</dbReference>
<comment type="similarity">
    <text evidence="8">In the N-terminal section; belongs to the NAD(P)-dependent epimerase/dehydratase family.</text>
</comment>
<feature type="region of interest" description="Disordered" evidence="10">
    <location>
        <begin position="1"/>
        <end position="27"/>
    </location>
</feature>
<reference evidence="12 13" key="1">
    <citation type="journal article" date="2017" name="Mycologia">
        <title>Bifiguratus adelaidae, gen. et sp. nov., a new member of Mucoromycotina in endophytic and soil-dwelling habitats.</title>
        <authorList>
            <person name="Torres-Cruz T.J."/>
            <person name="Billingsley Tobias T.L."/>
            <person name="Almatruk M."/>
            <person name="Hesse C."/>
            <person name="Kuske C.R."/>
            <person name="Desiro A."/>
            <person name="Benucci G.M."/>
            <person name="Bonito G."/>
            <person name="Stajich J.E."/>
            <person name="Dunlap C."/>
            <person name="Arnold A.E."/>
            <person name="Porras-Alfaro A."/>
        </authorList>
    </citation>
    <scope>NUCLEOTIDE SEQUENCE [LARGE SCALE GENOMIC DNA]</scope>
    <source>
        <strain evidence="12 13">AZ0501</strain>
    </source>
</reference>
<comment type="cofactor">
    <cofactor evidence="2">
        <name>NAD(+)</name>
        <dbReference type="ChEBI" id="CHEBI:57540"/>
    </cofactor>
</comment>
<dbReference type="InterPro" id="IPR016040">
    <property type="entry name" value="NAD(P)-bd_dom"/>
</dbReference>
<feature type="domain" description="NAD(P)-binding" evidence="11">
    <location>
        <begin position="142"/>
        <end position="463"/>
    </location>
</feature>
<evidence type="ECO:0000256" key="6">
    <source>
        <dbReference type="ARBA" id="ARBA00023235"/>
    </source>
</evidence>
<dbReference type="AlphaFoldDB" id="A0A261XZ51"/>
<dbReference type="Proteomes" id="UP000242875">
    <property type="component" value="Unassembled WGS sequence"/>
</dbReference>
<evidence type="ECO:0000256" key="4">
    <source>
        <dbReference type="ARBA" id="ARBA00005028"/>
    </source>
</evidence>
<dbReference type="NCBIfam" id="TIGR01179">
    <property type="entry name" value="galE"/>
    <property type="match status" value="1"/>
</dbReference>
<evidence type="ECO:0000256" key="10">
    <source>
        <dbReference type="SAM" id="MobiDB-lite"/>
    </source>
</evidence>
<dbReference type="PANTHER" id="PTHR43725:SF47">
    <property type="entry name" value="UDP-GLUCOSE 4-EPIMERASE"/>
    <property type="match status" value="1"/>
</dbReference>
<feature type="region of interest" description="Disordered" evidence="10">
    <location>
        <begin position="40"/>
        <end position="68"/>
    </location>
</feature>
<evidence type="ECO:0000256" key="9">
    <source>
        <dbReference type="ARBA" id="ARBA00038238"/>
    </source>
</evidence>
<dbReference type="GO" id="GO:0003978">
    <property type="term" value="F:UDP-glucose 4-epimerase activity"/>
    <property type="evidence" value="ECO:0007669"/>
    <property type="project" value="UniProtKB-EC"/>
</dbReference>
<dbReference type="CDD" id="cd05247">
    <property type="entry name" value="UDP_G4E_1_SDR_e"/>
    <property type="match status" value="1"/>
</dbReference>
<comment type="caution">
    <text evidence="12">The sequence shown here is derived from an EMBL/GenBank/DDBJ whole genome shotgun (WGS) entry which is preliminary data.</text>
</comment>
<dbReference type="GO" id="GO:0005829">
    <property type="term" value="C:cytosol"/>
    <property type="evidence" value="ECO:0007669"/>
    <property type="project" value="TreeGrafter"/>
</dbReference>
<feature type="non-terminal residue" evidence="12">
    <location>
        <position position="496"/>
    </location>
</feature>
<evidence type="ECO:0000256" key="5">
    <source>
        <dbReference type="ARBA" id="ARBA00023027"/>
    </source>
</evidence>
<dbReference type="PANTHER" id="PTHR43725">
    <property type="entry name" value="UDP-GLUCOSE 4-EPIMERASE"/>
    <property type="match status" value="1"/>
</dbReference>
<dbReference type="SUPFAM" id="SSF51735">
    <property type="entry name" value="NAD(P)-binding Rossmann-fold domains"/>
    <property type="match status" value="1"/>
</dbReference>
<dbReference type="Gene3D" id="3.40.50.720">
    <property type="entry name" value="NAD(P)-binding Rossmann-like Domain"/>
    <property type="match status" value="1"/>
</dbReference>
<dbReference type="Pfam" id="PF16363">
    <property type="entry name" value="GDP_Man_Dehyd"/>
    <property type="match status" value="1"/>
</dbReference>
<comment type="catalytic activity">
    <reaction evidence="1">
        <text>UDP-alpha-D-glucose = UDP-alpha-D-galactose</text>
        <dbReference type="Rhea" id="RHEA:22168"/>
        <dbReference type="ChEBI" id="CHEBI:58885"/>
        <dbReference type="ChEBI" id="CHEBI:66914"/>
        <dbReference type="EC" id="5.1.3.2"/>
    </reaction>
</comment>